<reference evidence="2" key="1">
    <citation type="journal article" date="2020" name="mSystems">
        <title>Genome- and Community-Level Interaction Insights into Carbon Utilization and Element Cycling Functions of Hydrothermarchaeota in Hydrothermal Sediment.</title>
        <authorList>
            <person name="Zhou Z."/>
            <person name="Liu Y."/>
            <person name="Xu W."/>
            <person name="Pan J."/>
            <person name="Luo Z.H."/>
            <person name="Li M."/>
        </authorList>
    </citation>
    <scope>NUCLEOTIDE SEQUENCE [LARGE SCALE GENOMIC DNA]</scope>
    <source>
        <strain evidence="2">SpSt-508</strain>
    </source>
</reference>
<feature type="coiled-coil region" evidence="1">
    <location>
        <begin position="494"/>
        <end position="521"/>
    </location>
</feature>
<name>A0A7C4QS85_9PLAN</name>
<keyword evidence="1" id="KW-0175">Coiled coil</keyword>
<feature type="coiled-coil region" evidence="1">
    <location>
        <begin position="257"/>
        <end position="288"/>
    </location>
</feature>
<gene>
    <name evidence="2" type="ORF">ENS64_10985</name>
</gene>
<proteinExistence type="predicted"/>
<dbReference type="AlphaFoldDB" id="A0A7C4QS85"/>
<organism evidence="2">
    <name type="scientific">Schlesneria paludicola</name>
    <dbReference type="NCBI Taxonomy" id="360056"/>
    <lineage>
        <taxon>Bacteria</taxon>
        <taxon>Pseudomonadati</taxon>
        <taxon>Planctomycetota</taxon>
        <taxon>Planctomycetia</taxon>
        <taxon>Planctomycetales</taxon>
        <taxon>Planctomycetaceae</taxon>
        <taxon>Schlesneria</taxon>
    </lineage>
</organism>
<accession>A0A7C4QS85</accession>
<evidence type="ECO:0008006" key="3">
    <source>
        <dbReference type="Google" id="ProtNLM"/>
    </source>
</evidence>
<protein>
    <recommendedName>
        <fullName evidence="3">DUF2130 domain-containing protein</fullName>
    </recommendedName>
</protein>
<dbReference type="EMBL" id="DSVQ01000015">
    <property type="protein sequence ID" value="HGT39769.1"/>
    <property type="molecule type" value="Genomic_DNA"/>
</dbReference>
<evidence type="ECO:0000256" key="1">
    <source>
        <dbReference type="SAM" id="Coils"/>
    </source>
</evidence>
<comment type="caution">
    <text evidence="2">The sequence shown here is derived from an EMBL/GenBank/DDBJ whole genome shotgun (WGS) entry which is preliminary data.</text>
</comment>
<evidence type="ECO:0000313" key="2">
    <source>
        <dbReference type="EMBL" id="HGT39769.1"/>
    </source>
</evidence>
<sequence length="522" mass="58634">MSTVLPMSVPETHDELPLALPLELTVRDPETIAELWSYPEGELRDEFALKALRIGVLALKQARGQLDGDLVRREGDRLLSLLQSRLDEHARAVHERTATTLREYFDPQSGRFHERVNRLIGRDGELEQVLRRQLGAEDSELAKTLAAHFGEESELLKWLSPDESRGLLAAVRGAVEEQLAQQREHVLRQFSLDNKDGALSRLLQELAERNGQMTGQLREQIEQLMRQFSADQEGSALNRLLENVTRSTRLITAEFSLDEEKSALARLKRELLQLLHEHREQNARFQEEVKLTLQAMSVRKQEAARSTRHGLDFEAAVVELIHKEAQKTHDFAEATGNRTGLIKNCKKGDVVITLGPDSAAPQAKIVVEAKEDVSYQLADACKELDEARKNRGASVGVFVFSRKTAPTALEPLFRLGSDVFVIWDSDDPDSDLYLRLAVSVARALAIRQQQHDASLNADLLDVETAIANIEKAVGGLDELQTSAQQVGKQSEKMLDRIRIMRNELSRQIETLRDKTAALKHAT</sequence>